<dbReference type="Proteomes" id="UP000018320">
    <property type="component" value="Unassembled WGS sequence"/>
</dbReference>
<keyword evidence="1" id="KW-0812">Transmembrane</keyword>
<reference evidence="2 3" key="2">
    <citation type="journal article" date="2013" name="Genome Biol. Evol.">
        <title>Genome sequencing of Giardia lamblia genotypes A2 and B isolates (DH and GS) and comparative analysis with the genomes of genotypes A1 and E (WB and Pig).</title>
        <authorList>
            <person name="Adam R.D."/>
            <person name="Dahlstrom E.W."/>
            <person name="Martens C.A."/>
            <person name="Bruno D.P."/>
            <person name="Barbian K.D."/>
            <person name="Ricklefs S.M."/>
            <person name="Hernandez M.M."/>
            <person name="Narla N.P."/>
            <person name="Patel R.B."/>
            <person name="Porcella S.F."/>
            <person name="Nash T.E."/>
        </authorList>
    </citation>
    <scope>NUCLEOTIDE SEQUENCE [LARGE SCALE GENOMIC DNA]</scope>
    <source>
        <strain evidence="2 3">DH</strain>
    </source>
</reference>
<feature type="non-terminal residue" evidence="2">
    <location>
        <position position="1"/>
    </location>
</feature>
<dbReference type="EMBL" id="AHGT01000015">
    <property type="protein sequence ID" value="ESU38207.1"/>
    <property type="molecule type" value="Genomic_DNA"/>
</dbReference>
<evidence type="ECO:0000313" key="2">
    <source>
        <dbReference type="EMBL" id="ESU38207.1"/>
    </source>
</evidence>
<comment type="caution">
    <text evidence="2">The sequence shown here is derived from an EMBL/GenBank/DDBJ whole genome shotgun (WGS) entry which is preliminary data.</text>
</comment>
<dbReference type="VEuPathDB" id="GiardiaDB:DHA2_151671"/>
<name>V6TIT1_GIAIN</name>
<protein>
    <submittedName>
        <fullName evidence="2">Molecular chaperone, DnaJ family protein</fullName>
    </submittedName>
</protein>
<organism evidence="2 3">
    <name type="scientific">Giardia intestinalis</name>
    <name type="common">Giardia lamblia</name>
    <dbReference type="NCBI Taxonomy" id="5741"/>
    <lineage>
        <taxon>Eukaryota</taxon>
        <taxon>Metamonada</taxon>
        <taxon>Diplomonadida</taxon>
        <taxon>Hexamitidae</taxon>
        <taxon>Giardiinae</taxon>
        <taxon>Giardia</taxon>
    </lineage>
</organism>
<gene>
    <name evidence="2" type="ORF">DHA2_151671</name>
</gene>
<accession>V6TIT1</accession>
<evidence type="ECO:0000256" key="1">
    <source>
        <dbReference type="SAM" id="Phobius"/>
    </source>
</evidence>
<sequence length="57" mass="6329">VCMCETGTILDKGVCIPVNTLTGRKMVVVTVSATVIMFIVSVLVGFLYWWFICRGRT</sequence>
<feature type="transmembrane region" description="Helical" evidence="1">
    <location>
        <begin position="27"/>
        <end position="51"/>
    </location>
</feature>
<keyword evidence="1" id="KW-1133">Transmembrane helix</keyword>
<keyword evidence="1" id="KW-0472">Membrane</keyword>
<reference evidence="3" key="1">
    <citation type="submission" date="2012-02" db="EMBL/GenBank/DDBJ databases">
        <title>Genome sequencing of Giardia lamblia Genotypes A2 and B isolates (DH and GS) and comparative analysis with the genomes of Genotypes A1 and E (WB and Pig).</title>
        <authorList>
            <person name="Adam R."/>
            <person name="Dahlstrom E."/>
            <person name="Martens C."/>
            <person name="Bruno D."/>
            <person name="Barbian K."/>
            <person name="Porcella S.F."/>
            <person name="Nash T."/>
        </authorList>
    </citation>
    <scope>NUCLEOTIDE SEQUENCE</scope>
    <source>
        <strain evidence="3">DH</strain>
    </source>
</reference>
<proteinExistence type="predicted"/>
<dbReference type="AlphaFoldDB" id="V6TIT1"/>
<evidence type="ECO:0000313" key="3">
    <source>
        <dbReference type="Proteomes" id="UP000018320"/>
    </source>
</evidence>